<dbReference type="CDD" id="cd03032">
    <property type="entry name" value="ArsC_Spx"/>
    <property type="match status" value="1"/>
</dbReference>
<comment type="similarity">
    <text evidence="1">Belongs to the ArsC family.</text>
</comment>
<reference evidence="3" key="1">
    <citation type="submission" date="2016-10" db="EMBL/GenBank/DDBJ databases">
        <authorList>
            <person name="Varghese N."/>
            <person name="Submissions S."/>
        </authorList>
    </citation>
    <scope>NUCLEOTIDE SEQUENCE [LARGE SCALE GENOMIC DNA]</scope>
    <source>
        <strain evidence="3">B48,IBRC-M 10115,DSM 25386,CECT 8001</strain>
    </source>
</reference>
<dbReference type="InterPro" id="IPR006660">
    <property type="entry name" value="Arsenate_reductase-like"/>
</dbReference>
<sequence length="134" mass="15990">MTVTIYGLGCRSTKKARQWMIKYKIPFVERNLKEAPLTVIELQDLLRKTIDGTDDIIAKRSASYKALNLNIEELPLLELLEMIHDEPRLLRSPIIVDERKIQVGYHEEEIRQFIPRKTREFLWLQWRMQQPIES</sequence>
<keyword evidence="3" id="KW-1185">Reference proteome</keyword>
<dbReference type="Pfam" id="PF03960">
    <property type="entry name" value="ArsC"/>
    <property type="match status" value="1"/>
</dbReference>
<dbReference type="OrthoDB" id="9794155at2"/>
<evidence type="ECO:0000256" key="1">
    <source>
        <dbReference type="PROSITE-ProRule" id="PRU01282"/>
    </source>
</evidence>
<dbReference type="InterPro" id="IPR036249">
    <property type="entry name" value="Thioredoxin-like_sf"/>
</dbReference>
<accession>A0A1H8CYP2</accession>
<dbReference type="InterPro" id="IPR006504">
    <property type="entry name" value="Tscrpt_reg_Spx/MgsR"/>
</dbReference>
<gene>
    <name evidence="2" type="ORF">SAMN05192533_1084</name>
</gene>
<dbReference type="STRING" id="930146.SAMN05192533_1084"/>
<dbReference type="PROSITE" id="PS51353">
    <property type="entry name" value="ARSC"/>
    <property type="match status" value="1"/>
</dbReference>
<organism evidence="2 3">
    <name type="scientific">Mesobacillus persicus</name>
    <dbReference type="NCBI Taxonomy" id="930146"/>
    <lineage>
        <taxon>Bacteria</taxon>
        <taxon>Bacillati</taxon>
        <taxon>Bacillota</taxon>
        <taxon>Bacilli</taxon>
        <taxon>Bacillales</taxon>
        <taxon>Bacillaceae</taxon>
        <taxon>Mesobacillus</taxon>
    </lineage>
</organism>
<dbReference type="Proteomes" id="UP000198553">
    <property type="component" value="Unassembled WGS sequence"/>
</dbReference>
<dbReference type="NCBIfam" id="NF002459">
    <property type="entry name" value="PRK01655.1"/>
    <property type="match status" value="1"/>
</dbReference>
<evidence type="ECO:0000313" key="3">
    <source>
        <dbReference type="Proteomes" id="UP000198553"/>
    </source>
</evidence>
<dbReference type="EMBL" id="FOBW01000008">
    <property type="protein sequence ID" value="SEN00090.1"/>
    <property type="molecule type" value="Genomic_DNA"/>
</dbReference>
<dbReference type="RefSeq" id="WP_090745655.1">
    <property type="nucleotide sequence ID" value="NZ_FOBW01000008.1"/>
</dbReference>
<dbReference type="PANTHER" id="PTHR30041">
    <property type="entry name" value="ARSENATE REDUCTASE"/>
    <property type="match status" value="1"/>
</dbReference>
<dbReference type="PANTHER" id="PTHR30041:SF7">
    <property type="entry name" value="GLOBAL TRANSCRIPTIONAL REGULATOR SPX"/>
    <property type="match status" value="1"/>
</dbReference>
<proteinExistence type="inferred from homology"/>
<dbReference type="Gene3D" id="3.40.30.10">
    <property type="entry name" value="Glutaredoxin"/>
    <property type="match status" value="1"/>
</dbReference>
<dbReference type="SUPFAM" id="SSF52833">
    <property type="entry name" value="Thioredoxin-like"/>
    <property type="match status" value="1"/>
</dbReference>
<evidence type="ECO:0000313" key="2">
    <source>
        <dbReference type="EMBL" id="SEN00090.1"/>
    </source>
</evidence>
<dbReference type="AlphaFoldDB" id="A0A1H8CYP2"/>
<protein>
    <submittedName>
        <fullName evidence="2">Regulatory protein spx</fullName>
    </submittedName>
</protein>
<dbReference type="NCBIfam" id="TIGR01617">
    <property type="entry name" value="arsC_related"/>
    <property type="match status" value="1"/>
</dbReference>
<name>A0A1H8CYP2_9BACI</name>